<dbReference type="Pfam" id="PF01145">
    <property type="entry name" value="Band_7"/>
    <property type="match status" value="1"/>
</dbReference>
<organism evidence="3 4">
    <name type="scientific">Leptolyngbya boryana NIES-2135</name>
    <dbReference type="NCBI Taxonomy" id="1973484"/>
    <lineage>
        <taxon>Bacteria</taxon>
        <taxon>Bacillati</taxon>
        <taxon>Cyanobacteriota</taxon>
        <taxon>Cyanophyceae</taxon>
        <taxon>Leptolyngbyales</taxon>
        <taxon>Leptolyngbyaceae</taxon>
        <taxon>Leptolyngbya group</taxon>
        <taxon>Leptolyngbya</taxon>
    </lineage>
</organism>
<dbReference type="AlphaFoldDB" id="A0A1Z4JHI6"/>
<keyword evidence="3" id="KW-0378">Hydrolase</keyword>
<dbReference type="InterPro" id="IPR001972">
    <property type="entry name" value="Stomatin_HflK_fam"/>
</dbReference>
<dbReference type="InterPro" id="IPR001107">
    <property type="entry name" value="Band_7"/>
</dbReference>
<dbReference type="SMART" id="SM00244">
    <property type="entry name" value="PHB"/>
    <property type="match status" value="1"/>
</dbReference>
<dbReference type="InterPro" id="IPR036013">
    <property type="entry name" value="Band_7/SPFH_dom_sf"/>
</dbReference>
<protein>
    <submittedName>
        <fullName evidence="3">Membrane protease, stomatin/prohibitin family protein</fullName>
    </submittedName>
</protein>
<dbReference type="PRINTS" id="PR00721">
    <property type="entry name" value="STOMATIN"/>
</dbReference>
<keyword evidence="3" id="KW-0645">Protease</keyword>
<dbReference type="GO" id="GO:0005886">
    <property type="term" value="C:plasma membrane"/>
    <property type="evidence" value="ECO:0007669"/>
    <property type="project" value="InterPro"/>
</dbReference>
<dbReference type="Gene3D" id="3.30.479.30">
    <property type="entry name" value="Band 7 domain"/>
    <property type="match status" value="1"/>
</dbReference>
<feature type="domain" description="Band 7" evidence="2">
    <location>
        <begin position="18"/>
        <end position="175"/>
    </location>
</feature>
<dbReference type="PANTHER" id="PTHR10264:SF19">
    <property type="entry name" value="AT06885P-RELATED"/>
    <property type="match status" value="1"/>
</dbReference>
<name>A0A1Z4JHI6_LEPBY</name>
<evidence type="ECO:0000313" key="4">
    <source>
        <dbReference type="Proteomes" id="UP000217895"/>
    </source>
</evidence>
<dbReference type="GO" id="GO:0008233">
    <property type="term" value="F:peptidase activity"/>
    <property type="evidence" value="ECO:0007669"/>
    <property type="project" value="UniProtKB-KW"/>
</dbReference>
<dbReference type="GO" id="GO:0006508">
    <property type="term" value="P:proteolysis"/>
    <property type="evidence" value="ECO:0007669"/>
    <property type="project" value="UniProtKB-KW"/>
</dbReference>
<dbReference type="CDD" id="cd08829">
    <property type="entry name" value="SPFH_paraslipin"/>
    <property type="match status" value="1"/>
</dbReference>
<dbReference type="PANTHER" id="PTHR10264">
    <property type="entry name" value="BAND 7 PROTEIN-RELATED"/>
    <property type="match status" value="1"/>
</dbReference>
<sequence>MIEITGALCLIVLGYIIGSIRIVEQGDQAIVQRLGQYKRILNPGLNFVIPLLDTVLVETIREQLLDIEPQRAFTKDNVPIEVDAIVSWQILDLRKAYYAVEDLEESLKQIVISTLRNEVGQLTLEESFSSASKINQALLRQLDKSTANWGVKVIRVEVQEFMISQALRDSLEKERAARSEKQAELTRTEGTVKSIQQLSAALEGQNADVLRYLVAKDYVDANRELGKSENSKIVFLDPRALNEAVTDLMGHTGVIDARNRGNIDGDIDT</sequence>
<keyword evidence="4" id="KW-1185">Reference proteome</keyword>
<evidence type="ECO:0000259" key="2">
    <source>
        <dbReference type="SMART" id="SM00244"/>
    </source>
</evidence>
<dbReference type="SUPFAM" id="SSF117892">
    <property type="entry name" value="Band 7/SPFH domain"/>
    <property type="match status" value="1"/>
</dbReference>
<dbReference type="FunFam" id="3.30.479.30:FF:000004">
    <property type="entry name" value="Putative membrane protease family, stomatin"/>
    <property type="match status" value="1"/>
</dbReference>
<proteinExistence type="inferred from homology"/>
<dbReference type="InterPro" id="IPR043202">
    <property type="entry name" value="Band-7_stomatin-like"/>
</dbReference>
<evidence type="ECO:0000313" key="3">
    <source>
        <dbReference type="EMBL" id="BAY55987.1"/>
    </source>
</evidence>
<comment type="similarity">
    <text evidence="1">Belongs to the band 7/mec-2 family.</text>
</comment>
<accession>A0A1Z4JHI6</accession>
<dbReference type="Proteomes" id="UP000217895">
    <property type="component" value="Chromosome"/>
</dbReference>
<gene>
    <name evidence="3" type="ORF">NIES2135_28140</name>
</gene>
<reference evidence="3 4" key="1">
    <citation type="submission" date="2017-06" db="EMBL/GenBank/DDBJ databases">
        <title>Genome sequencing of cyanobaciteial culture collection at National Institute for Environmental Studies (NIES).</title>
        <authorList>
            <person name="Hirose Y."/>
            <person name="Shimura Y."/>
            <person name="Fujisawa T."/>
            <person name="Nakamura Y."/>
            <person name="Kawachi M."/>
        </authorList>
    </citation>
    <scope>NUCLEOTIDE SEQUENCE [LARGE SCALE GENOMIC DNA]</scope>
    <source>
        <strain evidence="3 4">NIES-2135</strain>
    </source>
</reference>
<dbReference type="EMBL" id="AP018203">
    <property type="protein sequence ID" value="BAY55987.1"/>
    <property type="molecule type" value="Genomic_DNA"/>
</dbReference>
<dbReference type="GO" id="GO:0098552">
    <property type="term" value="C:side of membrane"/>
    <property type="evidence" value="ECO:0007669"/>
    <property type="project" value="UniProtKB-ARBA"/>
</dbReference>
<evidence type="ECO:0000256" key="1">
    <source>
        <dbReference type="ARBA" id="ARBA00008164"/>
    </source>
</evidence>